<dbReference type="KEGG" id="gtr:GLOTRDRAFT_97953"/>
<organism evidence="2 3">
    <name type="scientific">Gloeophyllum trabeum (strain ATCC 11539 / FP-39264 / Madison 617)</name>
    <name type="common">Brown rot fungus</name>
    <dbReference type="NCBI Taxonomy" id="670483"/>
    <lineage>
        <taxon>Eukaryota</taxon>
        <taxon>Fungi</taxon>
        <taxon>Dikarya</taxon>
        <taxon>Basidiomycota</taxon>
        <taxon>Agaricomycotina</taxon>
        <taxon>Agaricomycetes</taxon>
        <taxon>Gloeophyllales</taxon>
        <taxon>Gloeophyllaceae</taxon>
        <taxon>Gloeophyllum</taxon>
    </lineage>
</organism>
<dbReference type="GeneID" id="19310026"/>
<proteinExistence type="predicted"/>
<protein>
    <submittedName>
        <fullName evidence="2">Uncharacterized protein</fullName>
    </submittedName>
</protein>
<evidence type="ECO:0000313" key="2">
    <source>
        <dbReference type="EMBL" id="EPQ61012.1"/>
    </source>
</evidence>
<evidence type="ECO:0000256" key="1">
    <source>
        <dbReference type="SAM" id="MobiDB-lite"/>
    </source>
</evidence>
<accession>S7QNY8</accession>
<gene>
    <name evidence="2" type="ORF">GLOTRDRAFT_97953</name>
</gene>
<dbReference type="EMBL" id="KB469296">
    <property type="protein sequence ID" value="EPQ61012.1"/>
    <property type="molecule type" value="Genomic_DNA"/>
</dbReference>
<dbReference type="HOGENOM" id="CLU_2146122_0_0_1"/>
<dbReference type="AlphaFoldDB" id="S7QNY8"/>
<keyword evidence="3" id="KW-1185">Reference proteome</keyword>
<dbReference type="RefSeq" id="XP_007861283.1">
    <property type="nucleotide sequence ID" value="XM_007863092.1"/>
</dbReference>
<name>S7QNY8_GLOTA</name>
<feature type="region of interest" description="Disordered" evidence="1">
    <location>
        <begin position="54"/>
        <end position="76"/>
    </location>
</feature>
<sequence length="112" mass="12347">MLDKFKDGMISSQARRYLIREKQLGGLRWILRKEHRGADFIVRASKRGRLFGSHKSHAMEAVSKGPTSGIRRSADLGALTDKPAIRDASGSSPFQSSNINEICTAKQQTGTC</sequence>
<dbReference type="Proteomes" id="UP000030669">
    <property type="component" value="Unassembled WGS sequence"/>
</dbReference>
<evidence type="ECO:0000313" key="3">
    <source>
        <dbReference type="Proteomes" id="UP000030669"/>
    </source>
</evidence>
<reference evidence="2 3" key="1">
    <citation type="journal article" date="2012" name="Science">
        <title>The Paleozoic origin of enzymatic lignin decomposition reconstructed from 31 fungal genomes.</title>
        <authorList>
            <person name="Floudas D."/>
            <person name="Binder M."/>
            <person name="Riley R."/>
            <person name="Barry K."/>
            <person name="Blanchette R.A."/>
            <person name="Henrissat B."/>
            <person name="Martinez A.T."/>
            <person name="Otillar R."/>
            <person name="Spatafora J.W."/>
            <person name="Yadav J.S."/>
            <person name="Aerts A."/>
            <person name="Benoit I."/>
            <person name="Boyd A."/>
            <person name="Carlson A."/>
            <person name="Copeland A."/>
            <person name="Coutinho P.M."/>
            <person name="de Vries R.P."/>
            <person name="Ferreira P."/>
            <person name="Findley K."/>
            <person name="Foster B."/>
            <person name="Gaskell J."/>
            <person name="Glotzer D."/>
            <person name="Gorecki P."/>
            <person name="Heitman J."/>
            <person name="Hesse C."/>
            <person name="Hori C."/>
            <person name="Igarashi K."/>
            <person name="Jurgens J.A."/>
            <person name="Kallen N."/>
            <person name="Kersten P."/>
            <person name="Kohler A."/>
            <person name="Kuees U."/>
            <person name="Kumar T.K.A."/>
            <person name="Kuo A."/>
            <person name="LaButti K."/>
            <person name="Larrondo L.F."/>
            <person name="Lindquist E."/>
            <person name="Ling A."/>
            <person name="Lombard V."/>
            <person name="Lucas S."/>
            <person name="Lundell T."/>
            <person name="Martin R."/>
            <person name="McLaughlin D.J."/>
            <person name="Morgenstern I."/>
            <person name="Morin E."/>
            <person name="Murat C."/>
            <person name="Nagy L.G."/>
            <person name="Nolan M."/>
            <person name="Ohm R.A."/>
            <person name="Patyshakuliyeva A."/>
            <person name="Rokas A."/>
            <person name="Ruiz-Duenas F.J."/>
            <person name="Sabat G."/>
            <person name="Salamov A."/>
            <person name="Samejima M."/>
            <person name="Schmutz J."/>
            <person name="Slot J.C."/>
            <person name="St John F."/>
            <person name="Stenlid J."/>
            <person name="Sun H."/>
            <person name="Sun S."/>
            <person name="Syed K."/>
            <person name="Tsang A."/>
            <person name="Wiebenga A."/>
            <person name="Young D."/>
            <person name="Pisabarro A."/>
            <person name="Eastwood D.C."/>
            <person name="Martin F."/>
            <person name="Cullen D."/>
            <person name="Grigoriev I.V."/>
            <person name="Hibbett D.S."/>
        </authorList>
    </citation>
    <scope>NUCLEOTIDE SEQUENCE [LARGE SCALE GENOMIC DNA]</scope>
    <source>
        <strain evidence="2 3">ATCC 11539</strain>
    </source>
</reference>